<evidence type="ECO:0000256" key="1">
    <source>
        <dbReference type="SAM" id="MobiDB-lite"/>
    </source>
</evidence>
<dbReference type="AlphaFoldDB" id="E0RYA5"/>
<sequence length="163" mass="17610">MAEVKKTVAAVKPVASIKTPVVTEAKTEAKVEVKKAVEAKKPAVKKAPVKDAKKPAVKNAETPAKKAPAKKTAVAKKATTAKKPAAKKTVAKEAAPALKTNIVLQYADKNVTYDTLKENAENVYQFDMGKNIADIKKLDLYVKPEENTVYFVVNDKELGNYGL</sequence>
<dbReference type="Proteomes" id="UP000001299">
    <property type="component" value="Chromosome 1"/>
</dbReference>
<name>E0RYA5_BUTPB</name>
<evidence type="ECO:0000313" key="2">
    <source>
        <dbReference type="EMBL" id="ADL35363.1"/>
    </source>
</evidence>
<keyword evidence="3" id="KW-1185">Reference proteome</keyword>
<organism evidence="2 3">
    <name type="scientific">Butyrivibrio proteoclasticus (strain ATCC 51982 / DSM 14932 / B316)</name>
    <name type="common">Clostridium proteoclasticum</name>
    <dbReference type="NCBI Taxonomy" id="515622"/>
    <lineage>
        <taxon>Bacteria</taxon>
        <taxon>Bacillati</taxon>
        <taxon>Bacillota</taxon>
        <taxon>Clostridia</taxon>
        <taxon>Lachnospirales</taxon>
        <taxon>Lachnospiraceae</taxon>
        <taxon>Butyrivibrio</taxon>
    </lineage>
</organism>
<dbReference type="Pfam" id="PF20069">
    <property type="entry name" value="DUF6465"/>
    <property type="match status" value="1"/>
</dbReference>
<dbReference type="KEGG" id="bpb:bpr_I2630"/>
<reference evidence="2 3" key="1">
    <citation type="journal article" date="2010" name="PLoS ONE">
        <title>The glycobiome of the rumen bacterium Butyrivibrio proteoclasticus B316(T) highlights adaptation to a polysaccharide-rich environment.</title>
        <authorList>
            <person name="Kelly W.J."/>
            <person name="Leahy S.C."/>
            <person name="Altermann E."/>
            <person name="Yeoman C.J."/>
            <person name="Dunne J.C."/>
            <person name="Kong Z."/>
            <person name="Pacheco D.M."/>
            <person name="Li D."/>
            <person name="Noel S.J."/>
            <person name="Moon C.D."/>
            <person name="Cookson A.L."/>
            <person name="Attwood G.T."/>
        </authorList>
    </citation>
    <scope>NUCLEOTIDE SEQUENCE [LARGE SCALE GENOMIC DNA]</scope>
    <source>
        <strain evidence="3">ATCC 51982 / DSM 14932 / B316</strain>
    </source>
</reference>
<dbReference type="STRING" id="515622.bpr_I2630"/>
<feature type="compositionally biased region" description="Low complexity" evidence="1">
    <location>
        <begin position="57"/>
        <end position="83"/>
    </location>
</feature>
<dbReference type="EMBL" id="CP001810">
    <property type="protein sequence ID" value="ADL35363.1"/>
    <property type="molecule type" value="Genomic_DNA"/>
</dbReference>
<dbReference type="RefSeq" id="WP_013282016.1">
    <property type="nucleotide sequence ID" value="NC_014387.1"/>
</dbReference>
<evidence type="ECO:0000313" key="3">
    <source>
        <dbReference type="Proteomes" id="UP000001299"/>
    </source>
</evidence>
<gene>
    <name evidence="2" type="ordered locus">bpr_I2630</name>
</gene>
<dbReference type="HOGENOM" id="CLU_111138_3_0_9"/>
<feature type="region of interest" description="Disordered" evidence="1">
    <location>
        <begin position="42"/>
        <end position="90"/>
    </location>
</feature>
<proteinExistence type="predicted"/>
<accession>E0RYA5</accession>
<protein>
    <submittedName>
        <fullName evidence="2">Uncharacterized protein</fullName>
    </submittedName>
</protein>
<dbReference type="InterPro" id="IPR046313">
    <property type="entry name" value="DUF6465"/>
</dbReference>
<dbReference type="eggNOG" id="ENOG50336V9">
    <property type="taxonomic scope" value="Bacteria"/>
</dbReference>